<evidence type="ECO:0000313" key="3">
    <source>
        <dbReference type="Proteomes" id="UP001162741"/>
    </source>
</evidence>
<evidence type="ECO:0000313" key="2">
    <source>
        <dbReference type="EMBL" id="UYQ94657.1"/>
    </source>
</evidence>
<name>A0ABY6J7V5_9BACT</name>
<accession>A0ABY6J7V5</accession>
<dbReference type="SUPFAM" id="SSF63380">
    <property type="entry name" value="Riboflavin synthase domain-like"/>
    <property type="match status" value="1"/>
</dbReference>
<dbReference type="InterPro" id="IPR013113">
    <property type="entry name" value="SIP_FAD-bd"/>
</dbReference>
<dbReference type="InterPro" id="IPR017927">
    <property type="entry name" value="FAD-bd_FR_type"/>
</dbReference>
<evidence type="ECO:0000259" key="1">
    <source>
        <dbReference type="PROSITE" id="PS51384"/>
    </source>
</evidence>
<dbReference type="RefSeq" id="WP_264282524.1">
    <property type="nucleotide sequence ID" value="NZ_CP107006.1"/>
</dbReference>
<gene>
    <name evidence="2" type="ORF">MKQ68_06080</name>
</gene>
<proteinExistence type="predicted"/>
<dbReference type="EMBL" id="CP107006">
    <property type="protein sequence ID" value="UYQ94657.1"/>
    <property type="molecule type" value="Genomic_DNA"/>
</dbReference>
<protein>
    <submittedName>
        <fullName evidence="2">Siderophore-interacting protein</fullName>
    </submittedName>
</protein>
<dbReference type="PANTHER" id="PTHR30157:SF0">
    <property type="entry name" value="NADPH-DEPENDENT FERRIC-CHELATE REDUCTASE"/>
    <property type="match status" value="1"/>
</dbReference>
<organism evidence="2 3">
    <name type="scientific">Chitinophaga horti</name>
    <dbReference type="NCBI Taxonomy" id="2920382"/>
    <lineage>
        <taxon>Bacteria</taxon>
        <taxon>Pseudomonadati</taxon>
        <taxon>Bacteroidota</taxon>
        <taxon>Chitinophagia</taxon>
        <taxon>Chitinophagales</taxon>
        <taxon>Chitinophagaceae</taxon>
        <taxon>Chitinophaga</taxon>
    </lineage>
</organism>
<dbReference type="InterPro" id="IPR017938">
    <property type="entry name" value="Riboflavin_synthase-like_b-brl"/>
</dbReference>
<reference evidence="2" key="1">
    <citation type="submission" date="2022-10" db="EMBL/GenBank/DDBJ databases">
        <title>Chitinophaga sp. nov., isolated from soil.</title>
        <authorList>
            <person name="Jeon C.O."/>
        </authorList>
    </citation>
    <scope>NUCLEOTIDE SEQUENCE</scope>
    <source>
        <strain evidence="2">R8</strain>
    </source>
</reference>
<dbReference type="Proteomes" id="UP001162741">
    <property type="component" value="Chromosome"/>
</dbReference>
<feature type="domain" description="FAD-binding FR-type" evidence="1">
    <location>
        <begin position="15"/>
        <end position="115"/>
    </location>
</feature>
<dbReference type="Gene3D" id="2.40.30.10">
    <property type="entry name" value="Translation factors"/>
    <property type="match status" value="1"/>
</dbReference>
<dbReference type="Pfam" id="PF08021">
    <property type="entry name" value="FAD_binding_9"/>
    <property type="match status" value="1"/>
</dbReference>
<keyword evidence="3" id="KW-1185">Reference proteome</keyword>
<sequence length="217" mass="24438">MNLVKKAATTLIESAWGKTGRVLSVKSWEPATFFELEVHFPEMSMERWAVVQHLKVKVASGIYRDYTPARWDADRKICTLYVDAVHDGPGSRWVQGLRAGDEITYVGPGSAQHRPEKVTQYALGDLSSLGHFLALRQLSHNNAVHIAIEAKEPGHHDYLRALDVTPVLKGLTSWWRGQRQETGIVYVVGNMRDCISIRKEIKATGFNGRIKALGFWK</sequence>
<dbReference type="PROSITE" id="PS51384">
    <property type="entry name" value="FAD_FR"/>
    <property type="match status" value="1"/>
</dbReference>
<dbReference type="InterPro" id="IPR039374">
    <property type="entry name" value="SIP_fam"/>
</dbReference>
<dbReference type="PANTHER" id="PTHR30157">
    <property type="entry name" value="FERRIC REDUCTASE, NADPH-DEPENDENT"/>
    <property type="match status" value="1"/>
</dbReference>